<name>A0AAD4R951_9BILA</name>
<keyword evidence="4" id="KW-1185">Reference proteome</keyword>
<organism evidence="3 4">
    <name type="scientific">Ditylenchus destructor</name>
    <dbReference type="NCBI Taxonomy" id="166010"/>
    <lineage>
        <taxon>Eukaryota</taxon>
        <taxon>Metazoa</taxon>
        <taxon>Ecdysozoa</taxon>
        <taxon>Nematoda</taxon>
        <taxon>Chromadorea</taxon>
        <taxon>Rhabditida</taxon>
        <taxon>Tylenchina</taxon>
        <taxon>Tylenchomorpha</taxon>
        <taxon>Sphaerularioidea</taxon>
        <taxon>Anguinidae</taxon>
        <taxon>Anguininae</taxon>
        <taxon>Ditylenchus</taxon>
    </lineage>
</organism>
<protein>
    <submittedName>
        <fullName evidence="3">Ubiquitin family domain-containing protein</fullName>
    </submittedName>
</protein>
<gene>
    <name evidence="3" type="ORF">DdX_02485</name>
</gene>
<evidence type="ECO:0000259" key="2">
    <source>
        <dbReference type="PROSITE" id="PS50053"/>
    </source>
</evidence>
<dbReference type="Gene3D" id="3.10.20.90">
    <property type="entry name" value="Phosphatidylinositol 3-kinase Catalytic Subunit, Chain A, domain 1"/>
    <property type="match status" value="1"/>
</dbReference>
<dbReference type="PROSITE" id="PS50053">
    <property type="entry name" value="UBIQUITIN_2"/>
    <property type="match status" value="1"/>
</dbReference>
<dbReference type="PANTHER" id="PTHR36649">
    <property type="entry name" value="UBIQUITIN-LIKE DOMAIN-CONTAINING PROTEIN"/>
    <property type="match status" value="1"/>
</dbReference>
<comment type="caution">
    <text evidence="3">The sequence shown here is derived from an EMBL/GenBank/DDBJ whole genome shotgun (WGS) entry which is preliminary data.</text>
</comment>
<dbReference type="EMBL" id="JAKKPZ010000002">
    <property type="protein sequence ID" value="KAI1725805.1"/>
    <property type="molecule type" value="Genomic_DNA"/>
</dbReference>
<dbReference type="GO" id="GO:0003950">
    <property type="term" value="F:NAD+ poly-ADP-ribosyltransferase activity"/>
    <property type="evidence" value="ECO:0007669"/>
    <property type="project" value="InterPro"/>
</dbReference>
<dbReference type="CDD" id="cd17039">
    <property type="entry name" value="Ubl_ubiquitin_like"/>
    <property type="match status" value="1"/>
</dbReference>
<dbReference type="InterPro" id="IPR000626">
    <property type="entry name" value="Ubiquitin-like_dom"/>
</dbReference>
<evidence type="ECO:0000256" key="1">
    <source>
        <dbReference type="SAM" id="MobiDB-lite"/>
    </source>
</evidence>
<sequence length="410" mass="46190">MDDNSETEADKGITAKDVSDNENDFDEDISESSGQYSDLDFNNDSDMMEITSTVLRKNNDNEKFVVTRPESNECLVLDPASQWCETEILQRILMRWGIEAGNIAAEYHDLTDPFSDKKRLDSIKLNEHMLICKVPITPVSIMVTSKPESDCGMDICLWWTIYQLKEEICKQFGTPIPQQSLFLKKEQMEDEASVASYSINVGSNIELIIFECGKEVTATTSLFSDPNFFAHEYNVDYTKMVNDEKPLTRGGRPYKRPFGCFRYGVQVIGKYLPDDRWVGPPNGMRDVSPPDSGEWPVAYHGTKEISAASILQEGFKLEKCVAFAYGKGIYCSPDPKTALSYSMSKGGFEFKGKRYLLVIQIRVDPQKLKVVKPSGGMGGLDGEYWLLPDGTSIRPYGICVFPYPENGRIQ</sequence>
<reference evidence="3" key="1">
    <citation type="submission" date="2022-01" db="EMBL/GenBank/DDBJ databases">
        <title>Genome Sequence Resource for Two Populations of Ditylenchus destructor, the Migratory Endoparasitic Phytonematode.</title>
        <authorList>
            <person name="Zhang H."/>
            <person name="Lin R."/>
            <person name="Xie B."/>
        </authorList>
    </citation>
    <scope>NUCLEOTIDE SEQUENCE</scope>
    <source>
        <strain evidence="3">BazhouSP</strain>
    </source>
</reference>
<dbReference type="AlphaFoldDB" id="A0AAD4R951"/>
<dbReference type="Gene3D" id="3.90.228.10">
    <property type="match status" value="1"/>
</dbReference>
<feature type="compositionally biased region" description="Acidic residues" evidence="1">
    <location>
        <begin position="20"/>
        <end position="30"/>
    </location>
</feature>
<feature type="region of interest" description="Disordered" evidence="1">
    <location>
        <begin position="1"/>
        <end position="43"/>
    </location>
</feature>
<evidence type="ECO:0000313" key="4">
    <source>
        <dbReference type="Proteomes" id="UP001201812"/>
    </source>
</evidence>
<dbReference type="Proteomes" id="UP001201812">
    <property type="component" value="Unassembled WGS sequence"/>
</dbReference>
<feature type="domain" description="Ubiquitin-like" evidence="2">
    <location>
        <begin position="139"/>
        <end position="214"/>
    </location>
</feature>
<dbReference type="Pfam" id="PF00240">
    <property type="entry name" value="ubiquitin"/>
    <property type="match status" value="1"/>
</dbReference>
<dbReference type="SUPFAM" id="SSF56399">
    <property type="entry name" value="ADP-ribosylation"/>
    <property type="match status" value="1"/>
</dbReference>
<evidence type="ECO:0000313" key="3">
    <source>
        <dbReference type="EMBL" id="KAI1725805.1"/>
    </source>
</evidence>
<accession>A0AAD4R951</accession>
<dbReference type="SUPFAM" id="SSF54236">
    <property type="entry name" value="Ubiquitin-like"/>
    <property type="match status" value="1"/>
</dbReference>
<feature type="compositionally biased region" description="Basic and acidic residues" evidence="1">
    <location>
        <begin position="8"/>
        <end position="19"/>
    </location>
</feature>
<dbReference type="PANTHER" id="PTHR36649:SF29">
    <property type="entry name" value="PARP CATALYTIC DOMAIN-CONTAINING PROTEIN-RELATED"/>
    <property type="match status" value="1"/>
</dbReference>
<proteinExistence type="predicted"/>
<dbReference type="Pfam" id="PF00644">
    <property type="entry name" value="PARP"/>
    <property type="match status" value="1"/>
</dbReference>
<dbReference type="InterPro" id="IPR029071">
    <property type="entry name" value="Ubiquitin-like_domsf"/>
</dbReference>
<feature type="compositionally biased region" description="Polar residues" evidence="1">
    <location>
        <begin position="31"/>
        <end position="40"/>
    </location>
</feature>
<dbReference type="InterPro" id="IPR012317">
    <property type="entry name" value="Poly(ADP-ribose)pol_cat_dom"/>
</dbReference>